<sequence>MSTPTVSVDEFQALEQRVLRTVELIKQEREKRAAAEAQVKQLREELEMTSEEVSSLSVELAGLKQERESVKSRVDTMLQQLDELL</sequence>
<proteinExistence type="predicted"/>
<reference evidence="2 3" key="1">
    <citation type="journal article" date="2012" name="Stand. Genomic Sci.">
        <title>Complete genome sequence of Terriglobus saanensis type strain SP1PR4(T), an Acidobacteria from tundra soil.</title>
        <authorList>
            <person name="Rawat S.R."/>
            <person name="Mannisto M.K."/>
            <person name="Starovoytov V."/>
            <person name="Goodwin L."/>
            <person name="Nolan M."/>
            <person name="Hauser L."/>
            <person name="Land M."/>
            <person name="Davenport K.W."/>
            <person name="Woyke T."/>
            <person name="Haggblom M.M."/>
        </authorList>
    </citation>
    <scope>NUCLEOTIDE SEQUENCE</scope>
    <source>
        <strain evidence="3">ATCC BAA-1853 / DSM 23119 / SP1PR4</strain>
    </source>
</reference>
<accession>E8V280</accession>
<organism evidence="2 3">
    <name type="scientific">Terriglobus saanensis (strain ATCC BAA-1853 / DSM 23119 / SP1PR4)</name>
    <dbReference type="NCBI Taxonomy" id="401053"/>
    <lineage>
        <taxon>Bacteria</taxon>
        <taxon>Pseudomonadati</taxon>
        <taxon>Acidobacteriota</taxon>
        <taxon>Terriglobia</taxon>
        <taxon>Terriglobales</taxon>
        <taxon>Acidobacteriaceae</taxon>
        <taxon>Terriglobus</taxon>
    </lineage>
</organism>
<dbReference type="EMBL" id="CP002467">
    <property type="protein sequence ID" value="ADV81213.1"/>
    <property type="molecule type" value="Genomic_DNA"/>
</dbReference>
<evidence type="ECO:0000256" key="1">
    <source>
        <dbReference type="SAM" id="Coils"/>
    </source>
</evidence>
<protein>
    <recommendedName>
        <fullName evidence="4">Cell division protein ZapB</fullName>
    </recommendedName>
</protein>
<keyword evidence="3" id="KW-1185">Reference proteome</keyword>
<dbReference type="Gene3D" id="1.20.5.340">
    <property type="match status" value="1"/>
</dbReference>
<evidence type="ECO:0000313" key="3">
    <source>
        <dbReference type="Proteomes" id="UP000006844"/>
    </source>
</evidence>
<dbReference type="RefSeq" id="WP_013566946.1">
    <property type="nucleotide sequence ID" value="NC_014963.1"/>
</dbReference>
<gene>
    <name evidence="2" type="ordered locus">AciPR4_0378</name>
</gene>
<feature type="coiled-coil region" evidence="1">
    <location>
        <begin position="25"/>
        <end position="80"/>
    </location>
</feature>
<dbReference type="KEGG" id="tsa:AciPR4_0378"/>
<name>E8V280_TERSS</name>
<dbReference type="Proteomes" id="UP000006844">
    <property type="component" value="Chromosome"/>
</dbReference>
<dbReference type="STRING" id="401053.AciPR4_0378"/>
<dbReference type="HOGENOM" id="CLU_182183_0_0_0"/>
<evidence type="ECO:0000313" key="2">
    <source>
        <dbReference type="EMBL" id="ADV81213.1"/>
    </source>
</evidence>
<keyword evidence="1" id="KW-0175">Coiled coil</keyword>
<evidence type="ECO:0008006" key="4">
    <source>
        <dbReference type="Google" id="ProtNLM"/>
    </source>
</evidence>
<dbReference type="eggNOG" id="ENOG5033K0W">
    <property type="taxonomic scope" value="Bacteria"/>
</dbReference>
<dbReference type="AlphaFoldDB" id="E8V280"/>